<dbReference type="OrthoDB" id="9800897at2"/>
<dbReference type="KEGG" id="vta:B1534"/>
<dbReference type="GO" id="GO:0000160">
    <property type="term" value="P:phosphorelay signal transduction system"/>
    <property type="evidence" value="ECO:0007669"/>
    <property type="project" value="InterPro"/>
</dbReference>
<reference evidence="3 4" key="1">
    <citation type="submission" date="2017-10" db="EMBL/GenBank/DDBJ databases">
        <authorList>
            <person name="Banno H."/>
            <person name="Chua N.-H."/>
        </authorList>
    </citation>
    <scope>NUCLEOTIDE SEQUENCE [LARGE SCALE GENOMIC DNA]</scope>
    <source>
        <strain evidence="3">Vibrio tapetis CECT4600</strain>
    </source>
</reference>
<dbReference type="SMART" id="SM00448">
    <property type="entry name" value="REC"/>
    <property type="match status" value="1"/>
</dbReference>
<keyword evidence="4" id="KW-1185">Reference proteome</keyword>
<dbReference type="RefSeq" id="WP_102525214.1">
    <property type="nucleotide sequence ID" value="NZ_LT960612.1"/>
</dbReference>
<feature type="modified residue" description="4-aspartylphosphate" evidence="1">
    <location>
        <position position="61"/>
    </location>
</feature>
<dbReference type="InterPro" id="IPR052048">
    <property type="entry name" value="ST_Response_Regulator"/>
</dbReference>
<evidence type="ECO:0000313" key="4">
    <source>
        <dbReference type="Proteomes" id="UP000235828"/>
    </source>
</evidence>
<accession>A0A2N8ZML3</accession>
<dbReference type="Gene3D" id="3.40.50.2300">
    <property type="match status" value="1"/>
</dbReference>
<dbReference type="Pfam" id="PF00072">
    <property type="entry name" value="Response_reg"/>
    <property type="match status" value="1"/>
</dbReference>
<protein>
    <submittedName>
        <fullName evidence="3">Putative CheY-like receiver</fullName>
    </submittedName>
</protein>
<dbReference type="InterPro" id="IPR011006">
    <property type="entry name" value="CheY-like_superfamily"/>
</dbReference>
<dbReference type="AlphaFoldDB" id="A0A2N8ZML3"/>
<keyword evidence="1" id="KW-0597">Phosphoprotein</keyword>
<dbReference type="CDD" id="cd17546">
    <property type="entry name" value="REC_hyHK_CKI1_RcsC-like"/>
    <property type="match status" value="1"/>
</dbReference>
<evidence type="ECO:0000256" key="1">
    <source>
        <dbReference type="PROSITE-ProRule" id="PRU00169"/>
    </source>
</evidence>
<evidence type="ECO:0000259" key="2">
    <source>
        <dbReference type="PROSITE" id="PS50110"/>
    </source>
</evidence>
<name>A0A2N8ZML3_9VIBR</name>
<gene>
    <name evidence="3" type="ORF">VTAP4600_B1534</name>
</gene>
<dbReference type="Proteomes" id="UP000235828">
    <property type="component" value="Chromosome B"/>
</dbReference>
<dbReference type="SUPFAM" id="SSF52172">
    <property type="entry name" value="CheY-like"/>
    <property type="match status" value="1"/>
</dbReference>
<dbReference type="EMBL" id="LT960612">
    <property type="protein sequence ID" value="SON53145.1"/>
    <property type="molecule type" value="Genomic_DNA"/>
</dbReference>
<feature type="domain" description="Response regulatory" evidence="2">
    <location>
        <begin position="11"/>
        <end position="130"/>
    </location>
</feature>
<dbReference type="InterPro" id="IPR001789">
    <property type="entry name" value="Sig_transdc_resp-reg_receiver"/>
</dbReference>
<dbReference type="PANTHER" id="PTHR43228">
    <property type="entry name" value="TWO-COMPONENT RESPONSE REGULATOR"/>
    <property type="match status" value="1"/>
</dbReference>
<dbReference type="PROSITE" id="PS50110">
    <property type="entry name" value="RESPONSE_REGULATORY"/>
    <property type="match status" value="1"/>
</dbReference>
<organism evidence="3 4">
    <name type="scientific">Vibrio tapetis subsp. tapetis</name>
    <dbReference type="NCBI Taxonomy" id="1671868"/>
    <lineage>
        <taxon>Bacteria</taxon>
        <taxon>Pseudomonadati</taxon>
        <taxon>Pseudomonadota</taxon>
        <taxon>Gammaproteobacteria</taxon>
        <taxon>Vibrionales</taxon>
        <taxon>Vibrionaceae</taxon>
        <taxon>Vibrio</taxon>
    </lineage>
</organism>
<sequence>MNEKSELEGYTVLVVEDHQFSRATLVSLLQRLGVESVLTAKDGIEAETALNSNKIDAVITDINMPNMNGIELLKSIRMGKTANKCDMRVLAVTSYSNVEVIRACMSLDISAFLVKPITIDNVKTKLITALEESADLSNQKNYSEVESDFDCISENPTARKADKHQPDRTLNKKINWPYGKAQPKEEPPRVLPEKIKGKSISYMTVSQVTNLESGMILMQDLCAKNGVCLIASGVVLNGRLINRLHELSSIIELDQLKVKMLVEEAKNS</sequence>
<proteinExistence type="predicted"/>
<dbReference type="PANTHER" id="PTHR43228:SF1">
    <property type="entry name" value="TWO-COMPONENT RESPONSE REGULATOR ARR22"/>
    <property type="match status" value="1"/>
</dbReference>
<evidence type="ECO:0000313" key="3">
    <source>
        <dbReference type="EMBL" id="SON53145.1"/>
    </source>
</evidence>